<comment type="caution">
    <text evidence="2">The sequence shown here is derived from an EMBL/GenBank/DDBJ whole genome shotgun (WGS) entry which is preliminary data.</text>
</comment>
<dbReference type="EMBL" id="BOQL01000006">
    <property type="protein sequence ID" value="GIM64045.1"/>
    <property type="molecule type" value="Genomic_DNA"/>
</dbReference>
<protein>
    <submittedName>
        <fullName evidence="2">Uncharacterized protein</fullName>
    </submittedName>
</protein>
<organism evidence="2 3">
    <name type="scientific">Actinoplanes auranticolor</name>
    <dbReference type="NCBI Taxonomy" id="47988"/>
    <lineage>
        <taxon>Bacteria</taxon>
        <taxon>Bacillati</taxon>
        <taxon>Actinomycetota</taxon>
        <taxon>Actinomycetes</taxon>
        <taxon>Micromonosporales</taxon>
        <taxon>Micromonosporaceae</taxon>
        <taxon>Actinoplanes</taxon>
    </lineage>
</organism>
<proteinExistence type="predicted"/>
<accession>A0A919VJ56</accession>
<evidence type="ECO:0000313" key="2">
    <source>
        <dbReference type="EMBL" id="GIM64045.1"/>
    </source>
</evidence>
<evidence type="ECO:0000313" key="3">
    <source>
        <dbReference type="Proteomes" id="UP000681340"/>
    </source>
</evidence>
<dbReference type="AlphaFoldDB" id="A0A919VJ56"/>
<reference evidence="2" key="1">
    <citation type="submission" date="2021-03" db="EMBL/GenBank/DDBJ databases">
        <title>Whole genome shotgun sequence of Actinoplanes auranticolor NBRC 12245.</title>
        <authorList>
            <person name="Komaki H."/>
            <person name="Tamura T."/>
        </authorList>
    </citation>
    <scope>NUCLEOTIDE SEQUENCE</scope>
    <source>
        <strain evidence="2">NBRC 12245</strain>
    </source>
</reference>
<feature type="region of interest" description="Disordered" evidence="1">
    <location>
        <begin position="1"/>
        <end position="67"/>
    </location>
</feature>
<evidence type="ECO:0000256" key="1">
    <source>
        <dbReference type="SAM" id="MobiDB-lite"/>
    </source>
</evidence>
<name>A0A919VJ56_9ACTN</name>
<gene>
    <name evidence="2" type="ORF">Aau02nite_08010</name>
</gene>
<keyword evidence="3" id="KW-1185">Reference proteome</keyword>
<dbReference type="RefSeq" id="WP_212986921.1">
    <property type="nucleotide sequence ID" value="NZ_BAABEA010000051.1"/>
</dbReference>
<sequence>MTNPHDDLSSVADPGSMDPDAMTEPDNGNPGDLTYDEAHRAQDGGPGVPGEAADSPAAQGAPVGPPD</sequence>
<dbReference type="Proteomes" id="UP000681340">
    <property type="component" value="Unassembled WGS sequence"/>
</dbReference>